<sequence length="552" mass="61288">MGRKSDRVEEPEVKVTTKHVAESPPHLRFHTSDQASARKDTQDFLTDGSWGRGRGNIHGRGRGRGRGEGSPWTAPAASQGRQTWSSRGPGRWPGQGRGFARGGRWPGQGRGPASSTSTSPPSPLRHPLGPLIESLTTNDLVKPSSESDLKLTGFKSLASYNWLDNPKPTIAVPGSPRRWSPSIPRRLPWDEGVFYRDHDALLHPSHPTQPAIEALLCTPAPSTTAPVNIVGCSNTLFSLYSFAAGEAGHFRMLVETIGGVVHLIRRENPEDEKILDIQGFGHTFVDANMSWGEEVSRSLLHRRIIRHDFAGISTIVRFVADGYLPDKVGKMPPVQKGSHPKKSSITITSVGQQIPHDALFDLKTRSIRRVSAPETVIAEYLPRLWLCQIPNFITGLHELGLFKDISIHDIRPDLARWESEQQENLGRFAALLRKIMTIAHAHKDGKLEINYEEGGTVLEIREQTPRIPSSLPPDTERRWKDWLAEVRGTAEEEDDSDGGRFSACGSGDEYEDIPRHLEGWEDSWRDLSSDEESPDYTACSADDCGYCGRCTY</sequence>
<feature type="compositionally biased region" description="Basic residues" evidence="1">
    <location>
        <begin position="55"/>
        <end position="64"/>
    </location>
</feature>
<feature type="region of interest" description="Disordered" evidence="1">
    <location>
        <begin position="488"/>
        <end position="512"/>
    </location>
</feature>
<reference evidence="2" key="1">
    <citation type="journal article" date="2021" name="Nat. Commun.">
        <title>Genetic determinants of endophytism in the Arabidopsis root mycobiome.</title>
        <authorList>
            <person name="Mesny F."/>
            <person name="Miyauchi S."/>
            <person name="Thiergart T."/>
            <person name="Pickel B."/>
            <person name="Atanasova L."/>
            <person name="Karlsson M."/>
            <person name="Huettel B."/>
            <person name="Barry K.W."/>
            <person name="Haridas S."/>
            <person name="Chen C."/>
            <person name="Bauer D."/>
            <person name="Andreopoulos W."/>
            <person name="Pangilinan J."/>
            <person name="LaButti K."/>
            <person name="Riley R."/>
            <person name="Lipzen A."/>
            <person name="Clum A."/>
            <person name="Drula E."/>
            <person name="Henrissat B."/>
            <person name="Kohler A."/>
            <person name="Grigoriev I.V."/>
            <person name="Martin F.M."/>
            <person name="Hacquard S."/>
        </authorList>
    </citation>
    <scope>NUCLEOTIDE SEQUENCE</scope>
    <source>
        <strain evidence="2">MPI-CAGE-AT-0016</strain>
    </source>
</reference>
<feature type="compositionally biased region" description="Gly residues" evidence="1">
    <location>
        <begin position="91"/>
        <end position="110"/>
    </location>
</feature>
<evidence type="ECO:0000256" key="1">
    <source>
        <dbReference type="SAM" id="MobiDB-lite"/>
    </source>
</evidence>
<dbReference type="EMBL" id="JAGPXD010000003">
    <property type="protein sequence ID" value="KAH7363333.1"/>
    <property type="molecule type" value="Genomic_DNA"/>
</dbReference>
<feature type="compositionally biased region" description="Basic and acidic residues" evidence="1">
    <location>
        <begin position="1"/>
        <end position="21"/>
    </location>
</feature>
<dbReference type="PANTHER" id="PTHR35179">
    <property type="entry name" value="PROTEIN CBG02620"/>
    <property type="match status" value="1"/>
</dbReference>
<keyword evidence="3" id="KW-1185">Reference proteome</keyword>
<feature type="region of interest" description="Disordered" evidence="1">
    <location>
        <begin position="1"/>
        <end position="130"/>
    </location>
</feature>
<protein>
    <submittedName>
        <fullName evidence="2">Geranylgeranyl pyrophosphate synthetase</fullName>
    </submittedName>
</protein>
<evidence type="ECO:0000313" key="2">
    <source>
        <dbReference type="EMBL" id="KAH7363333.1"/>
    </source>
</evidence>
<dbReference type="OrthoDB" id="5393654at2759"/>
<comment type="caution">
    <text evidence="2">The sequence shown here is derived from an EMBL/GenBank/DDBJ whole genome shotgun (WGS) entry which is preliminary data.</text>
</comment>
<name>A0A8K0TG31_9PEZI</name>
<dbReference type="PANTHER" id="PTHR35179:SF2">
    <property type="entry name" value="START DOMAIN-CONTAINING PROTEIN"/>
    <property type="match status" value="1"/>
</dbReference>
<dbReference type="Proteomes" id="UP000813385">
    <property type="component" value="Unassembled WGS sequence"/>
</dbReference>
<proteinExistence type="predicted"/>
<accession>A0A8K0TG31</accession>
<organism evidence="2 3">
    <name type="scientific">Plectosphaerella cucumerina</name>
    <dbReference type="NCBI Taxonomy" id="40658"/>
    <lineage>
        <taxon>Eukaryota</taxon>
        <taxon>Fungi</taxon>
        <taxon>Dikarya</taxon>
        <taxon>Ascomycota</taxon>
        <taxon>Pezizomycotina</taxon>
        <taxon>Sordariomycetes</taxon>
        <taxon>Hypocreomycetidae</taxon>
        <taxon>Glomerellales</taxon>
        <taxon>Plectosphaerellaceae</taxon>
        <taxon>Plectosphaerella</taxon>
    </lineage>
</organism>
<dbReference type="AlphaFoldDB" id="A0A8K0TG31"/>
<evidence type="ECO:0000313" key="3">
    <source>
        <dbReference type="Proteomes" id="UP000813385"/>
    </source>
</evidence>
<gene>
    <name evidence="2" type="ORF">B0T11DRAFT_282443</name>
</gene>